<comment type="subcellular location">
    <subcellularLocation>
        <location evidence="1">Membrane</location>
        <topology evidence="1">Multi-pass membrane protein</topology>
    </subcellularLocation>
</comment>
<feature type="transmembrane region" description="Helical" evidence="10">
    <location>
        <begin position="110"/>
        <end position="130"/>
    </location>
</feature>
<feature type="domain" description="Cation/H(+) antiporter central" evidence="12">
    <location>
        <begin position="500"/>
        <end position="619"/>
    </location>
</feature>
<evidence type="ECO:0000259" key="13">
    <source>
        <dbReference type="Pfam" id="PF23259"/>
    </source>
</evidence>
<feature type="transmembrane region" description="Helical" evidence="10">
    <location>
        <begin position="421"/>
        <end position="441"/>
    </location>
</feature>
<dbReference type="Pfam" id="PF23256">
    <property type="entry name" value="CHX17_2nd"/>
    <property type="match status" value="1"/>
</dbReference>
<feature type="transmembrane region" description="Helical" evidence="10">
    <location>
        <begin position="178"/>
        <end position="197"/>
    </location>
</feature>
<feature type="transmembrane region" description="Helical" evidence="10">
    <location>
        <begin position="279"/>
        <end position="297"/>
    </location>
</feature>
<comment type="caution">
    <text evidence="14">The sequence shown here is derived from an EMBL/GenBank/DDBJ whole genome shotgun (WGS) entry which is preliminary data.</text>
</comment>
<dbReference type="InterPro" id="IPR050794">
    <property type="entry name" value="CPA2_transporter"/>
</dbReference>
<protein>
    <recommendedName>
        <fullName evidence="16">Cation/H+ exchanger domain-containing protein</fullName>
    </recommendedName>
</protein>
<feature type="transmembrane region" description="Helical" evidence="10">
    <location>
        <begin position="392"/>
        <end position="409"/>
    </location>
</feature>
<keyword evidence="3" id="KW-0633">Potassium transport</keyword>
<evidence type="ECO:0000313" key="14">
    <source>
        <dbReference type="EMBL" id="KAK9002606.1"/>
    </source>
</evidence>
<feature type="transmembrane region" description="Helical" evidence="10">
    <location>
        <begin position="80"/>
        <end position="98"/>
    </location>
</feature>
<dbReference type="InterPro" id="IPR038770">
    <property type="entry name" value="Na+/solute_symporter_sf"/>
</dbReference>
<evidence type="ECO:0000256" key="5">
    <source>
        <dbReference type="ARBA" id="ARBA00022958"/>
    </source>
</evidence>
<feature type="domain" description="Cation/H+ exchanger transmembrane" evidence="11">
    <location>
        <begin position="60"/>
        <end position="442"/>
    </location>
</feature>
<sequence>MTEAPAPAPLPNGNETVEICITSPAKVNSFGVWENPASPSEMFTYSLPLLEIQMLFVFSITHIIYAILKPFGITFFASQMFAGMILGPAMLGSIEGFYDTFYNKELGLETIETAAVFGFGIFLFLMGVKMDSKMAFKTTRRATVIGIVSILSPFVVGLTVYQVYKLPNESTNLKVERLLGITIESLTAFSVVACLLSELKILNSEMGRLALSSAAISDLTSLVLVYTIALAEAWSVSPLFALLHAGIMILFILVVFMVFRPLMFWIIKETPQGRPIKNAHIALVIMLAIGCGLFTHWHNKSALYGPFIFGLAVPDGPPLGSALVEKFECFVTGVFLPVYVTTSTMRVKPNVTFSDLTTTKFCIVFAVTTFLAKFISCCVASSWRMMPLKESLAFSLIMCSKGIVELSYFSTFRDTEIISDAVFSLLTLGILLNATIFPVLVKRLYDPVSRKDVACQKRNLIQLKPDSELRILACIHAPEHVPALIDVLDIICPTKESHNVVYALHLIELAGRDSPVFIAHDKNKSADSFENIIAFNRYEQNNRGLVKVNTFTAISPSKLMQEDICSLALNKQTSLVFLPFHKKWSLDGSVEVEDNALRNLNCNVLDRPPCSVGILVDRRRKPLKSSSYSIGMLFLGGKDDREALTLAKRIAHDRRVNMTVVRISSGEGYDNILDWDTMLDAEMLKDIKQNAVRNGCNIKYMEVVSMHGPQTAKTIRSLAGDYDVIIVGRRYGVESVQTMGLSEWSEFPELGVIGDILSSTDFDCRAIVLVVQQLHVDGNRQ</sequence>
<evidence type="ECO:0000259" key="11">
    <source>
        <dbReference type="Pfam" id="PF00999"/>
    </source>
</evidence>
<evidence type="ECO:0000256" key="9">
    <source>
        <dbReference type="ARBA" id="ARBA00038341"/>
    </source>
</evidence>
<evidence type="ECO:0000256" key="2">
    <source>
        <dbReference type="ARBA" id="ARBA00022448"/>
    </source>
</evidence>
<evidence type="ECO:0000256" key="7">
    <source>
        <dbReference type="ARBA" id="ARBA00023065"/>
    </source>
</evidence>
<dbReference type="Proteomes" id="UP001396334">
    <property type="component" value="Unassembled WGS sequence"/>
</dbReference>
<name>A0ABR2QPM6_9ROSI</name>
<gene>
    <name evidence="14" type="ORF">V6N11_025276</name>
</gene>
<dbReference type="InterPro" id="IPR006153">
    <property type="entry name" value="Cation/H_exchanger_TM"/>
</dbReference>
<keyword evidence="8 10" id="KW-0472">Membrane</keyword>
<accession>A0ABR2QPM6</accession>
<feature type="domain" description="Cation/H(+) antiporter C-terminal" evidence="13">
    <location>
        <begin position="627"/>
        <end position="774"/>
    </location>
</feature>
<dbReference type="Pfam" id="PF00999">
    <property type="entry name" value="Na_H_Exchanger"/>
    <property type="match status" value="1"/>
</dbReference>
<evidence type="ECO:0000256" key="3">
    <source>
        <dbReference type="ARBA" id="ARBA00022538"/>
    </source>
</evidence>
<dbReference type="Gene3D" id="1.20.1530.20">
    <property type="match status" value="1"/>
</dbReference>
<evidence type="ECO:0000259" key="12">
    <source>
        <dbReference type="Pfam" id="PF23256"/>
    </source>
</evidence>
<evidence type="ECO:0000256" key="6">
    <source>
        <dbReference type="ARBA" id="ARBA00022989"/>
    </source>
</evidence>
<feature type="transmembrane region" description="Helical" evidence="10">
    <location>
        <begin position="209"/>
        <end position="229"/>
    </location>
</feature>
<dbReference type="EMBL" id="JBBPBN010000035">
    <property type="protein sequence ID" value="KAK9002606.1"/>
    <property type="molecule type" value="Genomic_DNA"/>
</dbReference>
<evidence type="ECO:0000256" key="1">
    <source>
        <dbReference type="ARBA" id="ARBA00004141"/>
    </source>
</evidence>
<evidence type="ECO:0000313" key="15">
    <source>
        <dbReference type="Proteomes" id="UP001396334"/>
    </source>
</evidence>
<dbReference type="PANTHER" id="PTHR32468">
    <property type="entry name" value="CATION/H + ANTIPORTER"/>
    <property type="match status" value="1"/>
</dbReference>
<feature type="transmembrane region" description="Helical" evidence="10">
    <location>
        <begin position="142"/>
        <end position="163"/>
    </location>
</feature>
<dbReference type="PANTHER" id="PTHR32468:SF17">
    <property type="entry name" value="CATION_H(+) ANTIPORTER 4"/>
    <property type="match status" value="1"/>
</dbReference>
<feature type="transmembrane region" description="Helical" evidence="10">
    <location>
        <begin position="358"/>
        <end position="380"/>
    </location>
</feature>
<dbReference type="InterPro" id="IPR057291">
    <property type="entry name" value="CHX17_2nd"/>
</dbReference>
<reference evidence="14 15" key="1">
    <citation type="journal article" date="2024" name="G3 (Bethesda)">
        <title>Genome assembly of Hibiscus sabdariffa L. provides insights into metabolisms of medicinal natural products.</title>
        <authorList>
            <person name="Kim T."/>
        </authorList>
    </citation>
    <scope>NUCLEOTIDE SEQUENCE [LARGE SCALE GENOMIC DNA]</scope>
    <source>
        <strain evidence="14">TK-2024</strain>
        <tissue evidence="14">Old leaves</tissue>
    </source>
</reference>
<dbReference type="InterPro" id="IPR057290">
    <property type="entry name" value="CHX17_C"/>
</dbReference>
<evidence type="ECO:0000256" key="10">
    <source>
        <dbReference type="SAM" id="Phobius"/>
    </source>
</evidence>
<keyword evidence="15" id="KW-1185">Reference proteome</keyword>
<keyword evidence="7" id="KW-0406">Ion transport</keyword>
<dbReference type="Pfam" id="PF23259">
    <property type="entry name" value="CHX17_C"/>
    <property type="match status" value="1"/>
</dbReference>
<keyword evidence="6 10" id="KW-1133">Transmembrane helix</keyword>
<evidence type="ECO:0000256" key="8">
    <source>
        <dbReference type="ARBA" id="ARBA00023136"/>
    </source>
</evidence>
<evidence type="ECO:0000256" key="4">
    <source>
        <dbReference type="ARBA" id="ARBA00022692"/>
    </source>
</evidence>
<proteinExistence type="inferred from homology"/>
<feature type="transmembrane region" description="Helical" evidence="10">
    <location>
        <begin position="241"/>
        <end position="267"/>
    </location>
</feature>
<keyword evidence="5" id="KW-0630">Potassium</keyword>
<keyword evidence="2" id="KW-0813">Transport</keyword>
<organism evidence="14 15">
    <name type="scientific">Hibiscus sabdariffa</name>
    <name type="common">roselle</name>
    <dbReference type="NCBI Taxonomy" id="183260"/>
    <lineage>
        <taxon>Eukaryota</taxon>
        <taxon>Viridiplantae</taxon>
        <taxon>Streptophyta</taxon>
        <taxon>Embryophyta</taxon>
        <taxon>Tracheophyta</taxon>
        <taxon>Spermatophyta</taxon>
        <taxon>Magnoliopsida</taxon>
        <taxon>eudicotyledons</taxon>
        <taxon>Gunneridae</taxon>
        <taxon>Pentapetalae</taxon>
        <taxon>rosids</taxon>
        <taxon>malvids</taxon>
        <taxon>Malvales</taxon>
        <taxon>Malvaceae</taxon>
        <taxon>Malvoideae</taxon>
        <taxon>Hibiscus</taxon>
    </lineage>
</organism>
<comment type="similarity">
    <text evidence="9">Belongs to the monovalent cation:proton antiporter 2 (CPA2) transporter (TC 2.A.37) family. CHX (TC 2.A.37.4) subfamily.</text>
</comment>
<keyword evidence="4 10" id="KW-0812">Transmembrane</keyword>
<evidence type="ECO:0008006" key="16">
    <source>
        <dbReference type="Google" id="ProtNLM"/>
    </source>
</evidence>
<feature type="transmembrane region" description="Helical" evidence="10">
    <location>
        <begin position="45"/>
        <end position="68"/>
    </location>
</feature>